<feature type="domain" description="Helix-turn-helix" evidence="1">
    <location>
        <begin position="42"/>
        <end position="90"/>
    </location>
</feature>
<name>A0A212K4U1_9BACT</name>
<accession>A0A212K4U1</accession>
<gene>
    <name evidence="2" type="ORF">KL86DYS2_13015</name>
</gene>
<reference evidence="2" key="1">
    <citation type="submission" date="2016-04" db="EMBL/GenBank/DDBJ databases">
        <authorList>
            <person name="Evans L.H."/>
            <person name="Alamgir A."/>
            <person name="Owens N."/>
            <person name="Weber N.D."/>
            <person name="Virtaneva K."/>
            <person name="Barbian K."/>
            <person name="Babar A."/>
            <person name="Rosenke K."/>
        </authorList>
    </citation>
    <scope>NUCLEOTIDE SEQUENCE</scope>
    <source>
        <strain evidence="2">86-2</strain>
    </source>
</reference>
<protein>
    <recommendedName>
        <fullName evidence="1">Helix-turn-helix domain-containing protein</fullName>
    </recommendedName>
</protein>
<dbReference type="PANTHER" id="PTHR34585:SF22">
    <property type="entry name" value="HELIX-TURN-HELIX DOMAIN-CONTAINING PROTEIN"/>
    <property type="match status" value="1"/>
</dbReference>
<evidence type="ECO:0000259" key="1">
    <source>
        <dbReference type="Pfam" id="PF12728"/>
    </source>
</evidence>
<proteinExistence type="predicted"/>
<dbReference type="EMBL" id="FLUL01000001">
    <property type="protein sequence ID" value="SBW06676.1"/>
    <property type="molecule type" value="Genomic_DNA"/>
</dbReference>
<evidence type="ECO:0000313" key="2">
    <source>
        <dbReference type="EMBL" id="SBW06676.1"/>
    </source>
</evidence>
<dbReference type="InterPro" id="IPR041657">
    <property type="entry name" value="HTH_17"/>
</dbReference>
<dbReference type="InterPro" id="IPR009061">
    <property type="entry name" value="DNA-bd_dom_put_sf"/>
</dbReference>
<dbReference type="RefSeq" id="WP_296951293.1">
    <property type="nucleotide sequence ID" value="NZ_LT599021.1"/>
</dbReference>
<dbReference type="AlphaFoldDB" id="A0A212K4U1"/>
<dbReference type="Pfam" id="PF12728">
    <property type="entry name" value="HTH_17"/>
    <property type="match status" value="1"/>
</dbReference>
<organism evidence="2">
    <name type="scientific">uncultured Dysgonomonas sp</name>
    <dbReference type="NCBI Taxonomy" id="206096"/>
    <lineage>
        <taxon>Bacteria</taxon>
        <taxon>Pseudomonadati</taxon>
        <taxon>Bacteroidota</taxon>
        <taxon>Bacteroidia</taxon>
        <taxon>Bacteroidales</taxon>
        <taxon>Dysgonomonadaceae</taxon>
        <taxon>Dysgonomonas</taxon>
        <taxon>environmental samples</taxon>
    </lineage>
</organism>
<dbReference type="PANTHER" id="PTHR34585">
    <property type="match status" value="1"/>
</dbReference>
<dbReference type="SUPFAM" id="SSF46955">
    <property type="entry name" value="Putative DNA-binding domain"/>
    <property type="match status" value="1"/>
</dbReference>
<sequence length="111" mass="13080">MYLDNEDFIQWMEKLSKKLTTIGSDLKAVIATGEAFTNDDKLLDNQDLAFLLKVSYRTLQRYRDSGQLRYFLVRRKTFYRMADVKEFIQSYASKNEVVMFNKGIEDGKTLK</sequence>